<evidence type="ECO:0000313" key="1">
    <source>
        <dbReference type="EMBL" id="RZB59002.1"/>
    </source>
</evidence>
<organism evidence="1 2">
    <name type="scientific">Glycine soja</name>
    <name type="common">Wild soybean</name>
    <dbReference type="NCBI Taxonomy" id="3848"/>
    <lineage>
        <taxon>Eukaryota</taxon>
        <taxon>Viridiplantae</taxon>
        <taxon>Streptophyta</taxon>
        <taxon>Embryophyta</taxon>
        <taxon>Tracheophyta</taxon>
        <taxon>Spermatophyta</taxon>
        <taxon>Magnoliopsida</taxon>
        <taxon>eudicotyledons</taxon>
        <taxon>Gunneridae</taxon>
        <taxon>Pentapetalae</taxon>
        <taxon>rosids</taxon>
        <taxon>fabids</taxon>
        <taxon>Fabales</taxon>
        <taxon>Fabaceae</taxon>
        <taxon>Papilionoideae</taxon>
        <taxon>50 kb inversion clade</taxon>
        <taxon>NPAAA clade</taxon>
        <taxon>indigoferoid/millettioid clade</taxon>
        <taxon>Phaseoleae</taxon>
        <taxon>Glycine</taxon>
        <taxon>Glycine subgen. Soja</taxon>
    </lineage>
</organism>
<keyword evidence="2" id="KW-1185">Reference proteome</keyword>
<gene>
    <name evidence="1" type="ORF">D0Y65_042353</name>
</gene>
<dbReference type="EMBL" id="QZWG01000016">
    <property type="protein sequence ID" value="RZB59002.1"/>
    <property type="molecule type" value="Genomic_DNA"/>
</dbReference>
<comment type="caution">
    <text evidence="1">The sequence shown here is derived from an EMBL/GenBank/DDBJ whole genome shotgun (WGS) entry which is preliminary data.</text>
</comment>
<accession>A0A445GCR2</accession>
<dbReference type="AlphaFoldDB" id="A0A445GCR2"/>
<reference evidence="1 2" key="1">
    <citation type="submission" date="2018-09" db="EMBL/GenBank/DDBJ databases">
        <title>A high-quality reference genome of wild soybean provides a powerful tool to mine soybean genomes.</title>
        <authorList>
            <person name="Xie M."/>
            <person name="Chung C.Y.L."/>
            <person name="Li M.-W."/>
            <person name="Wong F.-L."/>
            <person name="Chan T.-F."/>
            <person name="Lam H.-M."/>
        </authorList>
    </citation>
    <scope>NUCLEOTIDE SEQUENCE [LARGE SCALE GENOMIC DNA]</scope>
    <source>
        <strain evidence="2">cv. W05</strain>
        <tissue evidence="1">Hypocotyl of etiolated seedlings</tissue>
    </source>
</reference>
<dbReference type="SMR" id="A0A445GCR2"/>
<sequence length="56" mass="6543">MSGRSYRVHLLKQLHKVGRKGCMDIRQHSFTIMNKVLETQVDIRNVHIGPKQCCNH</sequence>
<protein>
    <submittedName>
        <fullName evidence="1">Uncharacterized protein</fullName>
    </submittedName>
</protein>
<proteinExistence type="predicted"/>
<evidence type="ECO:0000313" key="2">
    <source>
        <dbReference type="Proteomes" id="UP000289340"/>
    </source>
</evidence>
<name>A0A445GCR2_GLYSO</name>
<dbReference type="Proteomes" id="UP000289340">
    <property type="component" value="Chromosome 16"/>
</dbReference>